<evidence type="ECO:0000313" key="4">
    <source>
        <dbReference type="Proteomes" id="UP001341245"/>
    </source>
</evidence>
<protein>
    <recommendedName>
        <fullName evidence="2">DUF7587 domain-containing protein</fullName>
    </recommendedName>
</protein>
<feature type="domain" description="DUF7587" evidence="2">
    <location>
        <begin position="41"/>
        <end position="176"/>
    </location>
</feature>
<name>A0ABR0TUL7_AURPU</name>
<sequence>MAFLDRLKSHGKTPAPNDLGSKILRDDKALRSKLQETNKKIPRYLFRMWHAGSGGNKKLNTTERITPLAFNEKTCHKSVYDMSAHEFVDNTRSHLYGDRVATEFSSWSASPRFVLHYATHERKDAYIAIIDTLGLRRDNKNDMFYVPTLAPIFDNLGLARVPNYSAYDWEFLVHGVVEGRHYKAVSFKSLCDAGLVDYLPTLETYVDAWGTDRLALPTPIAPFSKAELEDLDGIAKLFGPPSSMRSAIFIALFCCKKRAGFGNKLKEHELKEIVQYLGGRVNIPHDWSDSLLLCSSMPDLCYEDNRQMVNVMRALSTYCWGRGARARFAKGVDVSTPDAVTDSPLGEMSLVDIERPVKPGAGNVAGRE</sequence>
<comment type="caution">
    <text evidence="3">The sequence shown here is derived from an EMBL/GenBank/DDBJ whole genome shotgun (WGS) entry which is preliminary data.</text>
</comment>
<proteinExistence type="predicted"/>
<evidence type="ECO:0000256" key="1">
    <source>
        <dbReference type="SAM" id="MobiDB-lite"/>
    </source>
</evidence>
<dbReference type="Pfam" id="PF24494">
    <property type="entry name" value="DUF7587"/>
    <property type="match status" value="1"/>
</dbReference>
<evidence type="ECO:0000259" key="2">
    <source>
        <dbReference type="Pfam" id="PF24494"/>
    </source>
</evidence>
<dbReference type="EMBL" id="JASGXD010000001">
    <property type="protein sequence ID" value="KAK6008148.1"/>
    <property type="molecule type" value="Genomic_DNA"/>
</dbReference>
<accession>A0ABR0TUL7</accession>
<gene>
    <name evidence="3" type="ORF">QM012_000051</name>
</gene>
<dbReference type="InterPro" id="IPR056009">
    <property type="entry name" value="DUF7587"/>
</dbReference>
<evidence type="ECO:0000313" key="3">
    <source>
        <dbReference type="EMBL" id="KAK6008148.1"/>
    </source>
</evidence>
<reference evidence="3 4" key="1">
    <citation type="submission" date="2023-11" db="EMBL/GenBank/DDBJ databases">
        <title>Draft genome sequence and annotation of the polyextremotolerant black yeast-like fungus Aureobasidium pullulans NRRL 62042.</title>
        <authorList>
            <person name="Dielentheis-Frenken M.R.E."/>
            <person name="Wibberg D."/>
            <person name="Blank L.M."/>
            <person name="Tiso T."/>
        </authorList>
    </citation>
    <scope>NUCLEOTIDE SEQUENCE [LARGE SCALE GENOMIC DNA]</scope>
    <source>
        <strain evidence="3 4">NRRL 62042</strain>
    </source>
</reference>
<feature type="region of interest" description="Disordered" evidence="1">
    <location>
        <begin position="1"/>
        <end position="21"/>
    </location>
</feature>
<dbReference type="Proteomes" id="UP001341245">
    <property type="component" value="Unassembled WGS sequence"/>
</dbReference>
<keyword evidence="4" id="KW-1185">Reference proteome</keyword>
<organism evidence="3 4">
    <name type="scientific">Aureobasidium pullulans</name>
    <name type="common">Black yeast</name>
    <name type="synonym">Pullularia pullulans</name>
    <dbReference type="NCBI Taxonomy" id="5580"/>
    <lineage>
        <taxon>Eukaryota</taxon>
        <taxon>Fungi</taxon>
        <taxon>Dikarya</taxon>
        <taxon>Ascomycota</taxon>
        <taxon>Pezizomycotina</taxon>
        <taxon>Dothideomycetes</taxon>
        <taxon>Dothideomycetidae</taxon>
        <taxon>Dothideales</taxon>
        <taxon>Saccotheciaceae</taxon>
        <taxon>Aureobasidium</taxon>
    </lineage>
</organism>